<sequence length="432" mass="49324">EEGKTLEFKENTSSLEKVIKTIIAFANTSGGVILIGIKDRTKEVIGLKNIIKEEEKLANSIADSITPTLIPNLQFLSYRKKDILMITVPHSLGPYYLKSKGYKKGIYIRLGSTNRIADDLIIEDIHRMKKHTSFDELPNFDLSTQDFDFSCIEEVFKAEGKKISKNNAFSLGLFVKHNNKQYLSNAAILLFEKNRTFYFPDAILRLGRFKGNTKSQIIDHLEIAFPLYECIDKCLFFIRRHTTYSAQFGNVKRKDISEYPEIVLREAITNAIVHSDYSMSGCNIQIAIFDDRIEITNPGGLPLGLRLEVALSGVSQLRNKIIGRIFKELKIIEQWGSGFGRMIDTCISQGINPPKIEELDRHFRITLFPRKAKMKVLLEYQKDIIVYLKKHKKISAKQAQKNWKVTSRTTSSRLKKMCDLGIIISLGTSPFD</sequence>
<dbReference type="Gene3D" id="3.30.565.60">
    <property type="match status" value="1"/>
</dbReference>
<evidence type="ECO:0000313" key="2">
    <source>
        <dbReference type="EMBL" id="KKK91419.1"/>
    </source>
</evidence>
<name>A0A0F9BLF5_9ZZZZ</name>
<feature type="non-terminal residue" evidence="2">
    <location>
        <position position="432"/>
    </location>
</feature>
<dbReference type="PANTHER" id="PTHR30595:SF6">
    <property type="entry name" value="SCHLAFEN ALBA-2 DOMAIN-CONTAINING PROTEIN"/>
    <property type="match status" value="1"/>
</dbReference>
<accession>A0A0F9BLF5</accession>
<dbReference type="Pfam" id="PF04326">
    <property type="entry name" value="SLFN_AlbA_2"/>
    <property type="match status" value="1"/>
</dbReference>
<dbReference type="Pfam" id="PF13749">
    <property type="entry name" value="HATPase_c_4"/>
    <property type="match status" value="1"/>
</dbReference>
<dbReference type="InterPro" id="IPR038475">
    <property type="entry name" value="RecG_C_sf"/>
</dbReference>
<comment type="caution">
    <text evidence="2">The sequence shown here is derived from an EMBL/GenBank/DDBJ whole genome shotgun (WGS) entry which is preliminary data.</text>
</comment>
<dbReference type="EMBL" id="LAZR01048659">
    <property type="protein sequence ID" value="KKK91419.1"/>
    <property type="molecule type" value="Genomic_DNA"/>
</dbReference>
<organism evidence="2">
    <name type="scientific">marine sediment metagenome</name>
    <dbReference type="NCBI Taxonomy" id="412755"/>
    <lineage>
        <taxon>unclassified sequences</taxon>
        <taxon>metagenomes</taxon>
        <taxon>ecological metagenomes</taxon>
    </lineage>
</organism>
<gene>
    <name evidence="2" type="ORF">LCGC14_2713160</name>
</gene>
<feature type="non-terminal residue" evidence="2">
    <location>
        <position position="1"/>
    </location>
</feature>
<reference evidence="2" key="1">
    <citation type="journal article" date="2015" name="Nature">
        <title>Complex archaea that bridge the gap between prokaryotes and eukaryotes.</title>
        <authorList>
            <person name="Spang A."/>
            <person name="Saw J.H."/>
            <person name="Jorgensen S.L."/>
            <person name="Zaremba-Niedzwiedzka K."/>
            <person name="Martijn J."/>
            <person name="Lind A.E."/>
            <person name="van Eijk R."/>
            <person name="Schleper C."/>
            <person name="Guy L."/>
            <person name="Ettema T.J."/>
        </authorList>
    </citation>
    <scope>NUCLEOTIDE SEQUENCE</scope>
</reference>
<proteinExistence type="predicted"/>
<feature type="domain" description="Schlafen AlbA-2" evidence="1">
    <location>
        <begin position="2"/>
        <end position="117"/>
    </location>
</feature>
<evidence type="ECO:0000259" key="1">
    <source>
        <dbReference type="Pfam" id="PF04326"/>
    </source>
</evidence>
<dbReference type="InterPro" id="IPR007421">
    <property type="entry name" value="Schlafen_AlbA_2_dom"/>
</dbReference>
<dbReference type="AlphaFoldDB" id="A0A0F9BLF5"/>
<protein>
    <recommendedName>
        <fullName evidence="1">Schlafen AlbA-2 domain-containing protein</fullName>
    </recommendedName>
</protein>
<dbReference type="InterPro" id="IPR038461">
    <property type="entry name" value="Schlafen_AlbA_2_dom_sf"/>
</dbReference>
<dbReference type="Gene3D" id="3.30.950.30">
    <property type="entry name" value="Schlafen, AAA domain"/>
    <property type="match status" value="1"/>
</dbReference>
<dbReference type="PANTHER" id="PTHR30595">
    <property type="entry name" value="GLPR-RELATED TRANSCRIPTIONAL REPRESSOR"/>
    <property type="match status" value="1"/>
</dbReference>